<evidence type="ECO:0000313" key="2">
    <source>
        <dbReference type="Proteomes" id="UP000722336"/>
    </source>
</evidence>
<dbReference type="Proteomes" id="UP000722336">
    <property type="component" value="Unassembled WGS sequence"/>
</dbReference>
<evidence type="ECO:0000313" key="1">
    <source>
        <dbReference type="EMBL" id="MBV7256954.1"/>
    </source>
</evidence>
<keyword evidence="2" id="KW-1185">Reference proteome</keyword>
<dbReference type="EMBL" id="JAGSPA010000003">
    <property type="protein sequence ID" value="MBV7256954.1"/>
    <property type="molecule type" value="Genomic_DNA"/>
</dbReference>
<comment type="caution">
    <text evidence="1">The sequence shown here is derived from an EMBL/GenBank/DDBJ whole genome shotgun (WGS) entry which is preliminary data.</text>
</comment>
<accession>A0ABS6SEY3</accession>
<reference evidence="1 2" key="1">
    <citation type="submission" date="2021-04" db="EMBL/GenBank/DDBJ databases">
        <authorList>
            <person name="Pira H."/>
            <person name="Risdian C."/>
            <person name="Wink J."/>
        </authorList>
    </citation>
    <scope>NUCLEOTIDE SEQUENCE [LARGE SCALE GENOMIC DNA]</scope>
    <source>
        <strain evidence="1 2">WHA3</strain>
    </source>
</reference>
<protein>
    <submittedName>
        <fullName evidence="1">Uncharacterized protein</fullName>
    </submittedName>
</protein>
<dbReference type="RefSeq" id="WP_218445797.1">
    <property type="nucleotide sequence ID" value="NZ_JAGSPA010000003.1"/>
</dbReference>
<organism evidence="1 2">
    <name type="scientific">Pacificimonas pallii</name>
    <dbReference type="NCBI Taxonomy" id="2827236"/>
    <lineage>
        <taxon>Bacteria</taxon>
        <taxon>Pseudomonadati</taxon>
        <taxon>Pseudomonadota</taxon>
        <taxon>Alphaproteobacteria</taxon>
        <taxon>Sphingomonadales</taxon>
        <taxon>Sphingosinicellaceae</taxon>
        <taxon>Pacificimonas</taxon>
    </lineage>
</organism>
<proteinExistence type="predicted"/>
<gene>
    <name evidence="1" type="ORF">KCG44_09185</name>
</gene>
<name>A0ABS6SEY3_9SPHN</name>
<sequence length="131" mass="13603">MAVEIGAAALTLTEMAGPAAAGTPSAMPTAASLTDIGNFGAALERASQAGGKDMVSPAMESVMETMSKVDGEARDLAVEANRLAASGKELTPSEMIDLTVRSHQFMFHCQLTSNIANRTSDGLSQLFRQQA</sequence>